<dbReference type="GO" id="GO:0000156">
    <property type="term" value="F:phosphorelay response regulator activity"/>
    <property type="evidence" value="ECO:0007669"/>
    <property type="project" value="InterPro"/>
</dbReference>
<comment type="catalytic activity">
    <reaction evidence="1">
        <text>ATP + protein L-histidine = ADP + protein N-phospho-L-histidine.</text>
        <dbReference type="EC" id="2.7.13.3"/>
    </reaction>
</comment>
<dbReference type="Pfam" id="PF00072">
    <property type="entry name" value="Response_reg"/>
    <property type="match status" value="1"/>
</dbReference>
<dbReference type="InterPro" id="IPR022641">
    <property type="entry name" value="CheR_N"/>
</dbReference>
<dbReference type="Gene3D" id="3.40.50.180">
    <property type="entry name" value="Methylesterase CheB, C-terminal domain"/>
    <property type="match status" value="1"/>
</dbReference>
<evidence type="ECO:0000256" key="5">
    <source>
        <dbReference type="PROSITE-ProRule" id="PRU00050"/>
    </source>
</evidence>
<name>A0A7S6UFT7_9GAMM</name>
<keyword evidence="16" id="KW-1185">Reference proteome</keyword>
<evidence type="ECO:0000256" key="1">
    <source>
        <dbReference type="ARBA" id="ARBA00000085"/>
    </source>
</evidence>
<dbReference type="InterPro" id="IPR036097">
    <property type="entry name" value="HisK_dim/P_sf"/>
</dbReference>
<dbReference type="InterPro" id="IPR035965">
    <property type="entry name" value="PAS-like_dom_sf"/>
</dbReference>
<dbReference type="InterPro" id="IPR000700">
    <property type="entry name" value="PAS-assoc_C"/>
</dbReference>
<feature type="modified residue" description="4-aspartylphosphate" evidence="6">
    <location>
        <position position="1357"/>
    </location>
</feature>
<evidence type="ECO:0000259" key="10">
    <source>
        <dbReference type="PROSITE" id="PS50110"/>
    </source>
</evidence>
<feature type="domain" description="PAS" evidence="11">
    <location>
        <begin position="917"/>
        <end position="972"/>
    </location>
</feature>
<dbReference type="GO" id="GO:0005737">
    <property type="term" value="C:cytoplasm"/>
    <property type="evidence" value="ECO:0007669"/>
    <property type="project" value="InterPro"/>
</dbReference>
<evidence type="ECO:0000256" key="7">
    <source>
        <dbReference type="SAM" id="Coils"/>
    </source>
</evidence>
<organism evidence="15 16">
    <name type="scientific">Novilysobacter ciconiae</name>
    <dbReference type="NCBI Taxonomy" id="2781022"/>
    <lineage>
        <taxon>Bacteria</taxon>
        <taxon>Pseudomonadati</taxon>
        <taxon>Pseudomonadota</taxon>
        <taxon>Gammaproteobacteria</taxon>
        <taxon>Lysobacterales</taxon>
        <taxon>Lysobacteraceae</taxon>
        <taxon>Novilysobacter</taxon>
    </lineage>
</organism>
<dbReference type="Gene3D" id="1.10.287.130">
    <property type="match status" value="1"/>
</dbReference>
<dbReference type="Gene3D" id="3.40.50.2300">
    <property type="match status" value="1"/>
</dbReference>
<dbReference type="EMBL" id="CP063656">
    <property type="protein sequence ID" value="QOW19470.1"/>
    <property type="molecule type" value="Genomic_DNA"/>
</dbReference>
<gene>
    <name evidence="15" type="ORF">INQ41_12820</name>
</gene>
<dbReference type="InterPro" id="IPR005467">
    <property type="entry name" value="His_kinase_dom"/>
</dbReference>
<dbReference type="InterPro" id="IPR029063">
    <property type="entry name" value="SAM-dependent_MTases_sf"/>
</dbReference>
<dbReference type="InterPro" id="IPR003661">
    <property type="entry name" value="HisK_dim/P_dom"/>
</dbReference>
<feature type="active site" evidence="5">
    <location>
        <position position="31"/>
    </location>
</feature>
<dbReference type="PROSITE" id="PS50112">
    <property type="entry name" value="PAS"/>
    <property type="match status" value="1"/>
</dbReference>
<protein>
    <recommendedName>
        <fullName evidence="2">histidine kinase</fullName>
        <ecNumber evidence="2">2.7.13.3</ecNumber>
    </recommendedName>
</protein>
<dbReference type="SUPFAM" id="SSF47384">
    <property type="entry name" value="Homodimeric domain of signal transducing histidine kinase"/>
    <property type="match status" value="1"/>
</dbReference>
<feature type="domain" description="Histidine kinase" evidence="9">
    <location>
        <begin position="1066"/>
        <end position="1288"/>
    </location>
</feature>
<dbReference type="CDD" id="cd00075">
    <property type="entry name" value="HATPase"/>
    <property type="match status" value="1"/>
</dbReference>
<dbReference type="Pfam" id="PF13596">
    <property type="entry name" value="PAS_10"/>
    <property type="match status" value="1"/>
</dbReference>
<dbReference type="PRINTS" id="PR00344">
    <property type="entry name" value="BCTRLSENSOR"/>
</dbReference>
<dbReference type="InterPro" id="IPR011006">
    <property type="entry name" value="CheY-like_superfamily"/>
</dbReference>
<dbReference type="SMART" id="SM00138">
    <property type="entry name" value="MeTrc"/>
    <property type="match status" value="1"/>
</dbReference>
<dbReference type="PROSITE" id="PS50122">
    <property type="entry name" value="CHEB"/>
    <property type="match status" value="1"/>
</dbReference>
<dbReference type="Pfam" id="PF02518">
    <property type="entry name" value="HATPase_c"/>
    <property type="match status" value="1"/>
</dbReference>
<feature type="coiled-coil region" evidence="7">
    <location>
        <begin position="715"/>
        <end position="802"/>
    </location>
</feature>
<dbReference type="InterPro" id="IPR022642">
    <property type="entry name" value="CheR_C"/>
</dbReference>
<dbReference type="PANTHER" id="PTHR24422">
    <property type="entry name" value="CHEMOTAXIS PROTEIN METHYLTRANSFERASE"/>
    <property type="match status" value="1"/>
</dbReference>
<dbReference type="SUPFAM" id="SSF52738">
    <property type="entry name" value="Methylesterase CheB, C-terminal domain"/>
    <property type="match status" value="1"/>
</dbReference>
<dbReference type="CDD" id="cd00130">
    <property type="entry name" value="PAS"/>
    <property type="match status" value="2"/>
</dbReference>
<dbReference type="PANTHER" id="PTHR24422:SF27">
    <property type="entry name" value="PROTEIN-GLUTAMATE O-METHYLTRANSFERASE"/>
    <property type="match status" value="1"/>
</dbReference>
<dbReference type="Gene3D" id="3.30.565.10">
    <property type="entry name" value="Histidine kinase-like ATPase, C-terminal domain"/>
    <property type="match status" value="1"/>
</dbReference>
<dbReference type="InterPro" id="IPR036890">
    <property type="entry name" value="HATPase_C_sf"/>
</dbReference>
<dbReference type="Gene3D" id="3.30.450.20">
    <property type="entry name" value="PAS domain"/>
    <property type="match status" value="2"/>
</dbReference>
<dbReference type="Pfam" id="PF13426">
    <property type="entry name" value="PAS_9"/>
    <property type="match status" value="1"/>
</dbReference>
<dbReference type="PROSITE" id="PS50109">
    <property type="entry name" value="HIS_KIN"/>
    <property type="match status" value="1"/>
</dbReference>
<evidence type="ECO:0000259" key="13">
    <source>
        <dbReference type="PROSITE" id="PS50122"/>
    </source>
</evidence>
<dbReference type="GO" id="GO:0008984">
    <property type="term" value="F:protein-glutamate methylesterase activity"/>
    <property type="evidence" value="ECO:0007669"/>
    <property type="project" value="InterPro"/>
</dbReference>
<evidence type="ECO:0000259" key="11">
    <source>
        <dbReference type="PROSITE" id="PS50112"/>
    </source>
</evidence>
<dbReference type="SMART" id="SM00448">
    <property type="entry name" value="REC"/>
    <property type="match status" value="1"/>
</dbReference>
<evidence type="ECO:0000259" key="12">
    <source>
        <dbReference type="PROSITE" id="PS50113"/>
    </source>
</evidence>
<evidence type="ECO:0000256" key="8">
    <source>
        <dbReference type="SAM" id="MobiDB-lite"/>
    </source>
</evidence>
<keyword evidence="7" id="KW-0175">Coiled coil</keyword>
<feature type="domain" description="CheR-type methyltransferase" evidence="14">
    <location>
        <begin position="225"/>
        <end position="513"/>
    </location>
</feature>
<dbReference type="SUPFAM" id="SSF55785">
    <property type="entry name" value="PYP-like sensor domain (PAS domain)"/>
    <property type="match status" value="3"/>
</dbReference>
<feature type="domain" description="CheB-type methylesterase" evidence="13">
    <location>
        <begin position="22"/>
        <end position="202"/>
    </location>
</feature>
<evidence type="ECO:0000256" key="3">
    <source>
        <dbReference type="ARBA" id="ARBA00022500"/>
    </source>
</evidence>
<dbReference type="PROSITE" id="PS50113">
    <property type="entry name" value="PAC"/>
    <property type="match status" value="1"/>
</dbReference>
<dbReference type="PROSITE" id="PS50110">
    <property type="entry name" value="RESPONSE_REGULATORY"/>
    <property type="match status" value="1"/>
</dbReference>
<accession>A0A7S6UFT7</accession>
<evidence type="ECO:0000259" key="14">
    <source>
        <dbReference type="PROSITE" id="PS50123"/>
    </source>
</evidence>
<dbReference type="CDD" id="cd16434">
    <property type="entry name" value="CheB-CheR_fusion"/>
    <property type="match status" value="1"/>
</dbReference>
<dbReference type="Proteomes" id="UP000594059">
    <property type="component" value="Chromosome"/>
</dbReference>
<evidence type="ECO:0000259" key="9">
    <source>
        <dbReference type="PROSITE" id="PS50109"/>
    </source>
</evidence>
<dbReference type="InterPro" id="IPR000673">
    <property type="entry name" value="Sig_transdc_resp-reg_Me-estase"/>
</dbReference>
<feature type="domain" description="PAC" evidence="12">
    <location>
        <begin position="865"/>
        <end position="915"/>
    </location>
</feature>
<dbReference type="Pfam" id="PF01739">
    <property type="entry name" value="CheR"/>
    <property type="match status" value="1"/>
</dbReference>
<evidence type="ECO:0000313" key="15">
    <source>
        <dbReference type="EMBL" id="QOW19470.1"/>
    </source>
</evidence>
<reference evidence="15 16" key="1">
    <citation type="submission" date="2020-10" db="EMBL/GenBank/DDBJ databases">
        <title>complete genome sequencing of Lysobacter sp. H21R20.</title>
        <authorList>
            <person name="Bae J.-W."/>
            <person name="Lee S.-Y."/>
        </authorList>
    </citation>
    <scope>NUCLEOTIDE SEQUENCE [LARGE SCALE GENOMIC DNA]</scope>
    <source>
        <strain evidence="15 16">H21R20</strain>
    </source>
</reference>
<dbReference type="Pfam" id="PF00512">
    <property type="entry name" value="HisKA"/>
    <property type="match status" value="1"/>
</dbReference>
<keyword evidence="3 5" id="KW-0145">Chemotaxis</keyword>
<feature type="domain" description="Response regulatory" evidence="10">
    <location>
        <begin position="1308"/>
        <end position="1424"/>
    </location>
</feature>
<feature type="active site" evidence="5">
    <location>
        <position position="58"/>
    </location>
</feature>
<dbReference type="SMART" id="SM00387">
    <property type="entry name" value="HATPase_c"/>
    <property type="match status" value="1"/>
</dbReference>
<evidence type="ECO:0000256" key="2">
    <source>
        <dbReference type="ARBA" id="ARBA00012438"/>
    </source>
</evidence>
<dbReference type="SUPFAM" id="SSF52172">
    <property type="entry name" value="CheY-like"/>
    <property type="match status" value="1"/>
</dbReference>
<proteinExistence type="predicted"/>
<keyword evidence="4 6" id="KW-0597">Phosphoprotein</keyword>
<dbReference type="EC" id="2.7.13.3" evidence="2"/>
<dbReference type="InterPro" id="IPR004358">
    <property type="entry name" value="Sig_transdc_His_kin-like_C"/>
</dbReference>
<evidence type="ECO:0000256" key="4">
    <source>
        <dbReference type="ARBA" id="ARBA00022553"/>
    </source>
</evidence>
<dbReference type="Pfam" id="PF01339">
    <property type="entry name" value="CheB_methylest"/>
    <property type="match status" value="1"/>
</dbReference>
<feature type="region of interest" description="Disordered" evidence="8">
    <location>
        <begin position="330"/>
        <end position="364"/>
    </location>
</feature>
<dbReference type="NCBIfam" id="TIGR00229">
    <property type="entry name" value="sensory_box"/>
    <property type="match status" value="1"/>
</dbReference>
<feature type="compositionally biased region" description="Low complexity" evidence="8">
    <location>
        <begin position="330"/>
        <end position="353"/>
    </location>
</feature>
<dbReference type="SMART" id="SM00091">
    <property type="entry name" value="PAS"/>
    <property type="match status" value="3"/>
</dbReference>
<dbReference type="InterPro" id="IPR000780">
    <property type="entry name" value="CheR_MeTrfase"/>
</dbReference>
<dbReference type="SMART" id="SM00388">
    <property type="entry name" value="HisKA"/>
    <property type="match status" value="1"/>
</dbReference>
<sequence>MPDSPQPSMSPPADLAAHARLPFPVVGVGASAGGLAALQRFFEQMPADPGMAFVVVLHLSPRHQSNAGAVLQRATRMPVEQVTGSVPLKANHVYVISPRSDLAMADGHLEVRDQERQRGAPVAVDIFLRTLADTHRERAVGIVLSGGGSDGTAGLRWIREMGGVTMAQLPEDAEHPDMPRHAIATGSVDFVLPAAELPQALLDVWRNARNISVPPSGDPEASLAVARDEGPESETALREILAILAERSGHEFTHYKRATVLRRIERRLQVRMLADLPSYRDYLRAHPEETPPLLADMLISVTRFFRDREAFDTLERDIIPPMFERLAQARSASADDGVDDGSSSAAASPQRAGQGAGGQHQRIDGPERLRVWVPGCATGEEAYSLAMLLQDEAQRFGIADAFQLFATDIDERAIALARRGCYPRSILSDVPPRRLREFFSVADDHYQVRKPLRERVLFTAHNMLRDPPFSRLDLISCRNVLIYLSREIQEKLLEMFHFSLRPGGMLFLGSAETPEAAGGLFEPVDNKHRIYRARPGGSLPRRIPSVPLRIPALPAAPVRAPADVPQRFAGLHQQVLEAYAPPSAIIDSTGAIVHMTQGVARYLRHAAGVPSHNLAALVEPDLRMELRMAMFQAAQTRERVTARPVRRQADGHTTLVTLTVQPFRVDAGAGVVLDGAAEAAPTATAEFMLVLFARTDADAAESSAKAAALSTDAVARQLEQALQDTRQQLQATVEESNLSAEELRASNEELQAINEELCSTTEELETSSEELQSVNEELLTVNAELKAKVEETERVNDDLKNFLAATEIATLFIDRQLRVRRYTPAAESLFSLIASDLGRDLFDIRNRLHYPGLRADMMAVMETLQTIEQEVRTDDGRWLICRILPYQTGSRHIEGVVLTLVDITPLRRAQEEIARGEEDMRLAFLQSADFAVVATDVDGYIIGWNSGAKAVFGYDDGEMKGKRIHALFVPEDVAAGKPEEEMENARLYGRASDERWHLRKDGSRIFCSGVMTPVDVNGLRGYVKIARDATLQHELRELSEEKLTRSRAAHAAAKASLAVKEEFLAVVSHELKHPLNLISVNAELIGRTMAPQLRNEPVAARALDAVCRAAHAQGRIVDDLLDLSRIRTGKLSLDLAPVDLAGAAQAAVEAMSAEAAAADIRLLAECPEDPVMVIADAARLNQILWNLLGNAVKFSSAGGRVRVRTRAEADFGRLDVIDNGRGISADALPRIFEMFGQGGARAASHQRGLGIGLSVVRQLAELHGGRVQARSEGPDKGACFSVWLPLQAPSLTEPAASTHDHPAGTGLCVLIVDDDPQTVDALAALLRLEGVDVLAASSGEQALQLAARRPPDVVLTDLGMPDMDGYQLLAKLRERPSTADVPVIAVTGFGGENDARQSGEAGFAGHIGKPIHVDDLLREMDAVVKVNRSGSSR</sequence>
<dbReference type="GO" id="GO:0008757">
    <property type="term" value="F:S-adenosylmethionine-dependent methyltransferase activity"/>
    <property type="evidence" value="ECO:0007669"/>
    <property type="project" value="InterPro"/>
</dbReference>
<dbReference type="InterPro" id="IPR050903">
    <property type="entry name" value="Bact_Chemotaxis_MeTrfase"/>
</dbReference>
<dbReference type="CDD" id="cd00082">
    <property type="entry name" value="HisKA"/>
    <property type="match status" value="1"/>
</dbReference>
<dbReference type="SUPFAM" id="SSF47757">
    <property type="entry name" value="Chemotaxis receptor methyltransferase CheR, N-terminal domain"/>
    <property type="match status" value="1"/>
</dbReference>
<dbReference type="CDD" id="cd17580">
    <property type="entry name" value="REC_2_DhkD-like"/>
    <property type="match status" value="1"/>
</dbReference>
<evidence type="ECO:0000313" key="16">
    <source>
        <dbReference type="Proteomes" id="UP000594059"/>
    </source>
</evidence>
<dbReference type="Pfam" id="PF03705">
    <property type="entry name" value="CheR_N"/>
    <property type="match status" value="1"/>
</dbReference>
<evidence type="ECO:0000256" key="6">
    <source>
        <dbReference type="PROSITE-ProRule" id="PRU00169"/>
    </source>
</evidence>
<dbReference type="GO" id="GO:0000155">
    <property type="term" value="F:phosphorelay sensor kinase activity"/>
    <property type="evidence" value="ECO:0007669"/>
    <property type="project" value="InterPro"/>
</dbReference>
<dbReference type="InterPro" id="IPR000014">
    <property type="entry name" value="PAS"/>
</dbReference>
<feature type="active site" evidence="5">
    <location>
        <position position="150"/>
    </location>
</feature>
<dbReference type="InterPro" id="IPR001789">
    <property type="entry name" value="Sig_transdc_resp-reg_receiver"/>
</dbReference>
<dbReference type="SUPFAM" id="SSF53335">
    <property type="entry name" value="S-adenosyl-L-methionine-dependent methyltransferases"/>
    <property type="match status" value="1"/>
</dbReference>
<keyword evidence="5" id="KW-0378">Hydrolase</keyword>
<dbReference type="SUPFAM" id="SSF55874">
    <property type="entry name" value="ATPase domain of HSP90 chaperone/DNA topoisomerase II/histidine kinase"/>
    <property type="match status" value="1"/>
</dbReference>
<dbReference type="KEGG" id="lcic:INQ41_12820"/>
<dbReference type="InterPro" id="IPR035909">
    <property type="entry name" value="CheB_C"/>
</dbReference>
<dbReference type="InterPro" id="IPR003594">
    <property type="entry name" value="HATPase_dom"/>
</dbReference>
<dbReference type="GO" id="GO:0006935">
    <property type="term" value="P:chemotaxis"/>
    <property type="evidence" value="ECO:0007669"/>
    <property type="project" value="UniProtKB-UniRule"/>
</dbReference>
<dbReference type="Gene3D" id="3.40.50.150">
    <property type="entry name" value="Vaccinia Virus protein VP39"/>
    <property type="match status" value="1"/>
</dbReference>
<dbReference type="PROSITE" id="PS50123">
    <property type="entry name" value="CHER"/>
    <property type="match status" value="1"/>
</dbReference>